<protein>
    <submittedName>
        <fullName evidence="14">Kef-type potassium/proton antiporter (CPA2 family)</fullName>
    </submittedName>
</protein>
<dbReference type="Proteomes" id="UP000244128">
    <property type="component" value="Unassembled WGS sequence"/>
</dbReference>
<name>A0A2T5HZ84_9PROT</name>
<keyword evidence="7" id="KW-0630">Potassium</keyword>
<keyword evidence="8 11" id="KW-1133">Transmembrane helix</keyword>
<evidence type="ECO:0000313" key="14">
    <source>
        <dbReference type="EMBL" id="PTQ76895.1"/>
    </source>
</evidence>
<dbReference type="InterPro" id="IPR036291">
    <property type="entry name" value="NAD(P)-bd_dom_sf"/>
</dbReference>
<dbReference type="Pfam" id="PF02080">
    <property type="entry name" value="TrkA_C"/>
    <property type="match status" value="1"/>
</dbReference>
<dbReference type="GO" id="GO:0008324">
    <property type="term" value="F:monoatomic cation transmembrane transporter activity"/>
    <property type="evidence" value="ECO:0007669"/>
    <property type="project" value="InterPro"/>
</dbReference>
<reference evidence="14 15" key="1">
    <citation type="submission" date="2018-04" db="EMBL/GenBank/DDBJ databases">
        <title>Active sludge and wastewater microbial communities from Klosterneuburg, Austria.</title>
        <authorList>
            <person name="Wagner M."/>
        </authorList>
    </citation>
    <scope>NUCLEOTIDE SEQUENCE [LARGE SCALE GENOMIC DNA]</scope>
    <source>
        <strain evidence="14 15">Nm49</strain>
    </source>
</reference>
<sequence length="660" mass="72253">MFNPLQPVLILLAVSVLAVVVFRLLRLPPMLGYLLAGVSIGPYALGWIADSDETRHLAEFGVVFLMFSVGLEFSLPKLITMKRIVFGFGTTQVAICILLVMAIAWMLALDWRTGLVLGGALAMSSTAIVSKILAERAELNSTHGRQVIGVLLFQDLAVIPLLIVMPALAAEIDSETNDFSVMLTVALLKVAAVLTFLLFFGQKLMRPWFHLVARQKSSELFVLNVLLITLGIAWLTELAGLSMALGAFLAGMLISETEYRYQVEDDIKPFRDILLGLFFVTIGMLLDMQVVIENFLWIFAILAALIVLKIVVIAGLSRLFGADANVAIRTGMSLAQAGEFGFILLAQAGESGLIENSILQPVLAAMVLSMFIAPFIIEHSESMVHRLYGSDWMYRAMQITSIAAQTMVSQNHVIICGYGRSGQSMARILEQESISFIALDLDPQRIREAAGAGEAVVYGDAARREVLIAAGLMRAKVLVVSYADTVSTLKILKHVQELRPELSVVVRTRDDSDIDILKEAGATEVVAEIMEGSLMLASHALMFVDISTGRILRRIRKIREQRYSLLRGFYYGVTDGTEDNSEKLLPRLLTITIIQGAAAIHKTLGDIDLASLDVEVTAVRRRNIRGLLPTGETRLELGDVIVLRGTQENLAAAEIKLIQG</sequence>
<evidence type="ECO:0000256" key="2">
    <source>
        <dbReference type="ARBA" id="ARBA00005551"/>
    </source>
</evidence>
<dbReference type="SUPFAM" id="SSF116726">
    <property type="entry name" value="TrkA C-terminal domain-like"/>
    <property type="match status" value="1"/>
</dbReference>
<dbReference type="InterPro" id="IPR038770">
    <property type="entry name" value="Na+/solute_symporter_sf"/>
</dbReference>
<evidence type="ECO:0000256" key="10">
    <source>
        <dbReference type="ARBA" id="ARBA00023136"/>
    </source>
</evidence>
<keyword evidence="3" id="KW-0813">Transport</keyword>
<dbReference type="PANTHER" id="PTHR46157">
    <property type="entry name" value="K(+) EFFLUX ANTIPORTER 3, CHLOROPLASTIC"/>
    <property type="match status" value="1"/>
</dbReference>
<accession>A0A2T5HZ84</accession>
<feature type="transmembrane region" description="Helical" evidence="11">
    <location>
        <begin position="146"/>
        <end position="169"/>
    </location>
</feature>
<evidence type="ECO:0000256" key="4">
    <source>
        <dbReference type="ARBA" id="ARBA00022449"/>
    </source>
</evidence>
<dbReference type="RefSeq" id="WP_107803385.1">
    <property type="nucleotide sequence ID" value="NZ_QAOI01000012.1"/>
</dbReference>
<dbReference type="PROSITE" id="PS51201">
    <property type="entry name" value="RCK_N"/>
    <property type="match status" value="1"/>
</dbReference>
<evidence type="ECO:0000259" key="12">
    <source>
        <dbReference type="PROSITE" id="PS51201"/>
    </source>
</evidence>
<feature type="transmembrane region" description="Helical" evidence="11">
    <location>
        <begin position="6"/>
        <end position="25"/>
    </location>
</feature>
<evidence type="ECO:0000256" key="9">
    <source>
        <dbReference type="ARBA" id="ARBA00023065"/>
    </source>
</evidence>
<dbReference type="GO" id="GO:1902600">
    <property type="term" value="P:proton transmembrane transport"/>
    <property type="evidence" value="ECO:0007669"/>
    <property type="project" value="InterPro"/>
</dbReference>
<proteinExistence type="inferred from homology"/>
<dbReference type="InterPro" id="IPR006153">
    <property type="entry name" value="Cation/H_exchanger_TM"/>
</dbReference>
<dbReference type="Pfam" id="PF02254">
    <property type="entry name" value="TrkA_N"/>
    <property type="match status" value="1"/>
</dbReference>
<comment type="similarity">
    <text evidence="2">Belongs to the monovalent cation:proton antiporter 2 (CPA2) transporter (TC 2.A.37) family.</text>
</comment>
<feature type="domain" description="RCK N-terminal" evidence="12">
    <location>
        <begin position="410"/>
        <end position="527"/>
    </location>
</feature>
<keyword evidence="9" id="KW-0406">Ion transport</keyword>
<organism evidence="14 15">
    <name type="scientific">Nitrosomonas oligotropha</name>
    <dbReference type="NCBI Taxonomy" id="42354"/>
    <lineage>
        <taxon>Bacteria</taxon>
        <taxon>Pseudomonadati</taxon>
        <taxon>Pseudomonadota</taxon>
        <taxon>Betaproteobacteria</taxon>
        <taxon>Nitrosomonadales</taxon>
        <taxon>Nitrosomonadaceae</taxon>
        <taxon>Nitrosomonas</taxon>
    </lineage>
</organism>
<evidence type="ECO:0000256" key="5">
    <source>
        <dbReference type="ARBA" id="ARBA00022538"/>
    </source>
</evidence>
<dbReference type="Gene3D" id="3.30.70.1450">
    <property type="entry name" value="Regulator of K+ conductance, C-terminal domain"/>
    <property type="match status" value="1"/>
</dbReference>
<feature type="transmembrane region" description="Helical" evidence="11">
    <location>
        <begin position="295"/>
        <end position="320"/>
    </location>
</feature>
<dbReference type="PANTHER" id="PTHR46157:SF4">
    <property type="entry name" value="K(+) EFFLUX ANTIPORTER 3, CHLOROPLASTIC"/>
    <property type="match status" value="1"/>
</dbReference>
<feature type="transmembrane region" description="Helical" evidence="11">
    <location>
        <begin position="181"/>
        <end position="200"/>
    </location>
</feature>
<dbReference type="SUPFAM" id="SSF51735">
    <property type="entry name" value="NAD(P)-binding Rossmann-fold domains"/>
    <property type="match status" value="1"/>
</dbReference>
<evidence type="ECO:0000256" key="8">
    <source>
        <dbReference type="ARBA" id="ARBA00022989"/>
    </source>
</evidence>
<feature type="transmembrane region" description="Helical" evidence="11">
    <location>
        <begin position="85"/>
        <end position="108"/>
    </location>
</feature>
<keyword evidence="5" id="KW-0633">Potassium transport</keyword>
<comment type="caution">
    <text evidence="14">The sequence shown here is derived from an EMBL/GenBank/DDBJ whole genome shotgun (WGS) entry which is preliminary data.</text>
</comment>
<keyword evidence="6 11" id="KW-0812">Transmembrane</keyword>
<dbReference type="GO" id="GO:0005886">
    <property type="term" value="C:plasma membrane"/>
    <property type="evidence" value="ECO:0007669"/>
    <property type="project" value="TreeGrafter"/>
</dbReference>
<evidence type="ECO:0000256" key="1">
    <source>
        <dbReference type="ARBA" id="ARBA00004141"/>
    </source>
</evidence>
<evidence type="ECO:0000256" key="7">
    <source>
        <dbReference type="ARBA" id="ARBA00022958"/>
    </source>
</evidence>
<dbReference type="Gene3D" id="1.20.1530.20">
    <property type="match status" value="1"/>
</dbReference>
<dbReference type="EMBL" id="QAOI01000012">
    <property type="protein sequence ID" value="PTQ76895.1"/>
    <property type="molecule type" value="Genomic_DNA"/>
</dbReference>
<dbReference type="GO" id="GO:0015297">
    <property type="term" value="F:antiporter activity"/>
    <property type="evidence" value="ECO:0007669"/>
    <property type="project" value="UniProtKB-KW"/>
</dbReference>
<evidence type="ECO:0000259" key="13">
    <source>
        <dbReference type="PROSITE" id="PS51202"/>
    </source>
</evidence>
<dbReference type="GO" id="GO:0006813">
    <property type="term" value="P:potassium ion transport"/>
    <property type="evidence" value="ECO:0007669"/>
    <property type="project" value="UniProtKB-KW"/>
</dbReference>
<dbReference type="InterPro" id="IPR036721">
    <property type="entry name" value="RCK_C_sf"/>
</dbReference>
<dbReference type="InterPro" id="IPR006037">
    <property type="entry name" value="RCK_C"/>
</dbReference>
<evidence type="ECO:0000313" key="15">
    <source>
        <dbReference type="Proteomes" id="UP000244128"/>
    </source>
</evidence>
<feature type="domain" description="RCK C-terminal" evidence="13">
    <location>
        <begin position="575"/>
        <end position="660"/>
    </location>
</feature>
<dbReference type="NCBIfam" id="TIGR00932">
    <property type="entry name" value="2a37"/>
    <property type="match status" value="1"/>
</dbReference>
<feature type="transmembrane region" description="Helical" evidence="11">
    <location>
        <begin position="114"/>
        <end position="134"/>
    </location>
</feature>
<keyword evidence="4" id="KW-0050">Antiport</keyword>
<dbReference type="AlphaFoldDB" id="A0A2T5HZ84"/>
<keyword evidence="10 11" id="KW-0472">Membrane</keyword>
<dbReference type="Gene3D" id="3.40.50.720">
    <property type="entry name" value="NAD(P)-binding Rossmann-like Domain"/>
    <property type="match status" value="1"/>
</dbReference>
<dbReference type="PROSITE" id="PS51202">
    <property type="entry name" value="RCK_C"/>
    <property type="match status" value="1"/>
</dbReference>
<feature type="transmembrane region" description="Helical" evidence="11">
    <location>
        <begin position="55"/>
        <end position="73"/>
    </location>
</feature>
<dbReference type="InterPro" id="IPR003148">
    <property type="entry name" value="RCK_N"/>
</dbReference>
<evidence type="ECO:0000256" key="11">
    <source>
        <dbReference type="SAM" id="Phobius"/>
    </source>
</evidence>
<dbReference type="Pfam" id="PF00999">
    <property type="entry name" value="Na_H_Exchanger"/>
    <property type="match status" value="1"/>
</dbReference>
<evidence type="ECO:0000256" key="3">
    <source>
        <dbReference type="ARBA" id="ARBA00022448"/>
    </source>
</evidence>
<feature type="transmembrane region" description="Helical" evidence="11">
    <location>
        <begin position="221"/>
        <end position="250"/>
    </location>
</feature>
<evidence type="ECO:0000256" key="6">
    <source>
        <dbReference type="ARBA" id="ARBA00022692"/>
    </source>
</evidence>
<gene>
    <name evidence="14" type="ORF">C8R26_11250</name>
</gene>
<dbReference type="InterPro" id="IPR004771">
    <property type="entry name" value="K/H_exchanger"/>
</dbReference>
<feature type="transmembrane region" description="Helical" evidence="11">
    <location>
        <begin position="32"/>
        <end position="49"/>
    </location>
</feature>
<feature type="transmembrane region" description="Helical" evidence="11">
    <location>
        <begin position="270"/>
        <end position="288"/>
    </location>
</feature>
<comment type="subcellular location">
    <subcellularLocation>
        <location evidence="1">Membrane</location>
        <topology evidence="1">Multi-pass membrane protein</topology>
    </subcellularLocation>
</comment>